<comment type="function">
    <text evidence="1">Probable lipid hydrolase.</text>
</comment>
<dbReference type="GO" id="GO:0006641">
    <property type="term" value="P:triglyceride metabolic process"/>
    <property type="evidence" value="ECO:0007669"/>
    <property type="project" value="UniProtKB-ARBA"/>
</dbReference>
<gene>
    <name evidence="9" type="ORF">E0L32_001996</name>
    <name evidence="10" type="ORF">E0L32_002137</name>
</gene>
<evidence type="ECO:0000256" key="2">
    <source>
        <dbReference type="ARBA" id="ARBA00022801"/>
    </source>
</evidence>
<comment type="caution">
    <text evidence="5">Lacks conserved residue(s) required for the propagation of feature annotation.</text>
</comment>
<dbReference type="InterPro" id="IPR016035">
    <property type="entry name" value="Acyl_Trfase/lysoPLipase"/>
</dbReference>
<dbReference type="Proteomes" id="UP000319257">
    <property type="component" value="Unassembled WGS sequence"/>
</dbReference>
<dbReference type="STRING" id="1093900.A0A507AMR0"/>
<dbReference type="InterPro" id="IPR050301">
    <property type="entry name" value="NTE"/>
</dbReference>
<evidence type="ECO:0000256" key="5">
    <source>
        <dbReference type="PROSITE-ProRule" id="PRU01161"/>
    </source>
</evidence>
<keyword evidence="11" id="KW-1185">Reference proteome</keyword>
<dbReference type="EMBL" id="SKBQ01000008">
    <property type="protein sequence ID" value="TPX07534.1"/>
    <property type="molecule type" value="Genomic_DNA"/>
</dbReference>
<feature type="compositionally biased region" description="Acidic residues" evidence="7">
    <location>
        <begin position="733"/>
        <end position="761"/>
    </location>
</feature>
<dbReference type="GO" id="GO:0016042">
    <property type="term" value="P:lipid catabolic process"/>
    <property type="evidence" value="ECO:0007669"/>
    <property type="project" value="UniProtKB-UniRule"/>
</dbReference>
<feature type="compositionally biased region" description="Gly residues" evidence="7">
    <location>
        <begin position="806"/>
        <end position="816"/>
    </location>
</feature>
<keyword evidence="3 5" id="KW-0442">Lipid degradation</keyword>
<proteinExistence type="predicted"/>
<evidence type="ECO:0000256" key="3">
    <source>
        <dbReference type="ARBA" id="ARBA00022963"/>
    </source>
</evidence>
<feature type="region of interest" description="Disordered" evidence="7">
    <location>
        <begin position="599"/>
        <end position="622"/>
    </location>
</feature>
<keyword evidence="4 5" id="KW-0443">Lipid metabolism</keyword>
<dbReference type="InParanoid" id="A0A507AMR0"/>
<evidence type="ECO:0000256" key="4">
    <source>
        <dbReference type="ARBA" id="ARBA00023098"/>
    </source>
</evidence>
<feature type="region of interest" description="Disordered" evidence="7">
    <location>
        <begin position="731"/>
        <end position="766"/>
    </location>
</feature>
<dbReference type="AlphaFoldDB" id="A0A507AMR0"/>
<keyword evidence="6" id="KW-0175">Coiled coil</keyword>
<dbReference type="GeneID" id="41969443"/>
<feature type="coiled-coil region" evidence="6">
    <location>
        <begin position="48"/>
        <end position="83"/>
    </location>
</feature>
<dbReference type="GO" id="GO:0004806">
    <property type="term" value="F:triacylglycerol lipase activity"/>
    <property type="evidence" value="ECO:0007669"/>
    <property type="project" value="InterPro"/>
</dbReference>
<feature type="short sequence motif" description="GXSXG" evidence="5">
    <location>
        <begin position="247"/>
        <end position="251"/>
    </location>
</feature>
<evidence type="ECO:0000313" key="10">
    <source>
        <dbReference type="EMBL" id="TPX07534.1"/>
    </source>
</evidence>
<reference evidence="10 11" key="1">
    <citation type="submission" date="2019-06" db="EMBL/GenBank/DDBJ databases">
        <title>Draft genome sequence of the filamentous fungus Phialemoniopsis curvata isolated from diesel fuel.</title>
        <authorList>
            <person name="Varaljay V.A."/>
            <person name="Lyon W.J."/>
            <person name="Crouch A.L."/>
            <person name="Drake C.E."/>
            <person name="Hollomon J.M."/>
            <person name="Nadeau L.J."/>
            <person name="Nunn H.S."/>
            <person name="Stevenson B.S."/>
            <person name="Bojanowski C.L."/>
            <person name="Crookes-Goodson W.J."/>
        </authorList>
    </citation>
    <scope>NUCLEOTIDE SEQUENCE [LARGE SCALE GENOMIC DNA]</scope>
    <source>
        <strain evidence="10 11">D216</strain>
    </source>
</reference>
<dbReference type="OrthoDB" id="10049244at2759"/>
<evidence type="ECO:0000256" key="6">
    <source>
        <dbReference type="SAM" id="Coils"/>
    </source>
</evidence>
<feature type="region of interest" description="Disordered" evidence="7">
    <location>
        <begin position="792"/>
        <end position="882"/>
    </location>
</feature>
<sequence length="882" mass="96417">MLDTLELFPTSKHLHDDLTSNSSLLASLQPSKPANKSTSVVKRVTQVLRKCQDGLDDAERHAKQKKEERIHILRLLMENAESRQVWEDAARELDILEGNEAWKNDPSTGYLNVPLIESFTQHLQEAAANCDIPAMVHFIRTALSRDTGGMADPELYAHSHLGTKKLVERYVESSVYLIEALLRLTASPSRMPDGLTDRDLLDVMYLARTSFGRSALVLSGGATFGMAHIGVLKALFDARLLPRIISGTSAGSIVAAVACVKTDEELPMVLKKFPFGDLAVFQAQDREDTWGEQFHRLMSDHCLLDNKHLVRVMSEWLGDMTFQEAHHRTRRILNITVSPASDFEVPLLLNYITAPNVVIWSAVTASCSVPCVFPASELLRKDPKTGKVAPWHPSPRRWIDGSMDSDIPLSRIAELFQVNHFIVSQANPHIVPFVDDDDSPHTVDDPDAGQLAHVSAFVKNQLRLGLSLGVFEAVWWLDTVVRTGVLPDIAGRLIGMLSQKYTGDITILPRIDLRKWGHRLVKNPTVEFMLEACLVGERATWPKLARIRHRCAVELAIDRAILVLQERVAFSSSQVNLRRLATGSAELGLTRESIRAARQTPGLGQGSGHFSHRHRRGSGGNIELGARRQKNLQELETLLTEDESGVETTFHPASIAARRGAPDLNLGRLAGGVGAGAGSQYTKGHPIRRNSKSLSTLPLRRMSPVQTSKITAGVGAYVPTGMMNMTRIRREYDDDGDGDEYDDEYEGEELGFSDEEEDEVSDAGTESPVLSMKFRRGRTPLEGLQLGHHDVMGQVGLSPPEADDGQVGGLGSGSYGGTVTSDEAARDGDVDAGGMTSNGEDDGGGFSSDPEPYSGVGVGVESGMMEDPFVDSPGRQGTDVEG</sequence>
<dbReference type="PANTHER" id="PTHR14226:SF10">
    <property type="entry name" value="TRIACYLGLYCEROL LIPASE 4-RELATED"/>
    <property type="match status" value="1"/>
</dbReference>
<dbReference type="PANTHER" id="PTHR14226">
    <property type="entry name" value="NEUROPATHY TARGET ESTERASE/SWISS CHEESE D.MELANOGASTER"/>
    <property type="match status" value="1"/>
</dbReference>
<feature type="domain" description="PNPLA" evidence="8">
    <location>
        <begin position="216"/>
        <end position="413"/>
    </location>
</feature>
<dbReference type="FunCoup" id="A0A507AMR0">
    <property type="interactions" value="144"/>
</dbReference>
<name>A0A507AMR0_9PEZI</name>
<dbReference type="EMBL" id="SKBQ01000008">
    <property type="protein sequence ID" value="TPX07393.1"/>
    <property type="molecule type" value="Genomic_DNA"/>
</dbReference>
<feature type="active site" description="Proton acceptor" evidence="5">
    <location>
        <position position="400"/>
    </location>
</feature>
<organism evidence="10 11">
    <name type="scientific">Thyridium curvatum</name>
    <dbReference type="NCBI Taxonomy" id="1093900"/>
    <lineage>
        <taxon>Eukaryota</taxon>
        <taxon>Fungi</taxon>
        <taxon>Dikarya</taxon>
        <taxon>Ascomycota</taxon>
        <taxon>Pezizomycotina</taxon>
        <taxon>Sordariomycetes</taxon>
        <taxon>Sordariomycetidae</taxon>
        <taxon>Thyridiales</taxon>
        <taxon>Thyridiaceae</taxon>
        <taxon>Thyridium</taxon>
    </lineage>
</organism>
<dbReference type="Gene3D" id="3.40.1090.10">
    <property type="entry name" value="Cytosolic phospholipase A2 catalytic domain"/>
    <property type="match status" value="2"/>
</dbReference>
<evidence type="ECO:0000256" key="1">
    <source>
        <dbReference type="ARBA" id="ARBA00002682"/>
    </source>
</evidence>
<accession>A0A507AMR0</accession>
<evidence type="ECO:0000256" key="7">
    <source>
        <dbReference type="SAM" id="MobiDB-lite"/>
    </source>
</evidence>
<comment type="caution">
    <text evidence="10">The sequence shown here is derived from an EMBL/GenBank/DDBJ whole genome shotgun (WGS) entry which is preliminary data.</text>
</comment>
<evidence type="ECO:0000259" key="8">
    <source>
        <dbReference type="PROSITE" id="PS51635"/>
    </source>
</evidence>
<keyword evidence="2 5" id="KW-0378">Hydrolase</keyword>
<evidence type="ECO:0000313" key="9">
    <source>
        <dbReference type="EMBL" id="TPX07393.1"/>
    </source>
</evidence>
<protein>
    <recommendedName>
        <fullName evidence="8">PNPLA domain-containing protein</fullName>
    </recommendedName>
</protein>
<dbReference type="PROSITE" id="PS51635">
    <property type="entry name" value="PNPLA"/>
    <property type="match status" value="1"/>
</dbReference>
<dbReference type="RefSeq" id="XP_030989104.1">
    <property type="nucleotide sequence ID" value="XM_031136138.1"/>
</dbReference>
<dbReference type="Pfam" id="PF11815">
    <property type="entry name" value="DUF3336"/>
    <property type="match status" value="1"/>
</dbReference>
<evidence type="ECO:0000313" key="11">
    <source>
        <dbReference type="Proteomes" id="UP000319257"/>
    </source>
</evidence>
<dbReference type="Pfam" id="PF01734">
    <property type="entry name" value="Patatin"/>
    <property type="match status" value="1"/>
</dbReference>
<dbReference type="InterPro" id="IPR002641">
    <property type="entry name" value="PNPLA_dom"/>
</dbReference>
<dbReference type="SUPFAM" id="SSF52151">
    <property type="entry name" value="FabD/lysophospholipase-like"/>
    <property type="match status" value="1"/>
</dbReference>
<feature type="active site" description="Nucleophile" evidence="5">
    <location>
        <position position="249"/>
    </location>
</feature>
<dbReference type="InterPro" id="IPR021771">
    <property type="entry name" value="Triacylglycerol_lipase_N"/>
</dbReference>